<evidence type="ECO:0000313" key="2">
    <source>
        <dbReference type="Proteomes" id="UP000886501"/>
    </source>
</evidence>
<sequence>MSRFHPASLIHPDNHPQELLDFLELDAQDRCVIDYIVYTTTDVAAHALNLEPTEKMRSGLLALSDKMHNKHCDFKQFVSNVIRRSRTHIPTVLVALLYLKRARLHLDVPPLGWILHRLFLGALILATKYTLDSPHHNSDWADITGTFGRRDIGKMEFQMFEVLDMRLSFTQDELRQLRLDILAAYTTELAYLANQKPHPTPVKSKTPRSRSPDTTDLHKRKKAKFIIEEDDESDRESESDEPYYKSELEGSYVFPSPPQLSSSASSTSSTASVVTPPEECSVKLVRSRATVDLCAGFNSRSPSHSLQTSFSPTIEVPMVDPHTTMENFTKSSATGWQLLQWFKSSPWTAAKR</sequence>
<dbReference type="Proteomes" id="UP000886501">
    <property type="component" value="Unassembled WGS sequence"/>
</dbReference>
<accession>A0ACB6ZPE9</accession>
<proteinExistence type="predicted"/>
<reference evidence="1" key="1">
    <citation type="submission" date="2019-10" db="EMBL/GenBank/DDBJ databases">
        <authorList>
            <consortium name="DOE Joint Genome Institute"/>
            <person name="Kuo A."/>
            <person name="Miyauchi S."/>
            <person name="Kiss E."/>
            <person name="Drula E."/>
            <person name="Kohler A."/>
            <person name="Sanchez-Garcia M."/>
            <person name="Andreopoulos B."/>
            <person name="Barry K.W."/>
            <person name="Bonito G."/>
            <person name="Buee M."/>
            <person name="Carver A."/>
            <person name="Chen C."/>
            <person name="Cichocki N."/>
            <person name="Clum A."/>
            <person name="Culley D."/>
            <person name="Crous P.W."/>
            <person name="Fauchery L."/>
            <person name="Girlanda M."/>
            <person name="Hayes R."/>
            <person name="Keri Z."/>
            <person name="Labutti K."/>
            <person name="Lipzen A."/>
            <person name="Lombard V."/>
            <person name="Magnuson J."/>
            <person name="Maillard F."/>
            <person name="Morin E."/>
            <person name="Murat C."/>
            <person name="Nolan M."/>
            <person name="Ohm R."/>
            <person name="Pangilinan J."/>
            <person name="Pereira M."/>
            <person name="Perotto S."/>
            <person name="Peter M."/>
            <person name="Riley R."/>
            <person name="Sitrit Y."/>
            <person name="Stielow B."/>
            <person name="Szollosi G."/>
            <person name="Zifcakova L."/>
            <person name="Stursova M."/>
            <person name="Spatafora J.W."/>
            <person name="Tedersoo L."/>
            <person name="Vaario L.-M."/>
            <person name="Yamada A."/>
            <person name="Yan M."/>
            <person name="Wang P."/>
            <person name="Xu J."/>
            <person name="Bruns T."/>
            <person name="Baldrian P."/>
            <person name="Vilgalys R."/>
            <person name="Henrissat B."/>
            <person name="Grigoriev I.V."/>
            <person name="Hibbett D."/>
            <person name="Nagy L.G."/>
            <person name="Martin F.M."/>
        </authorList>
    </citation>
    <scope>NUCLEOTIDE SEQUENCE</scope>
    <source>
        <strain evidence="1">P2</strain>
    </source>
</reference>
<evidence type="ECO:0000313" key="1">
    <source>
        <dbReference type="EMBL" id="KAF9651710.1"/>
    </source>
</evidence>
<gene>
    <name evidence="1" type="ORF">BDM02DRAFT_3184226</name>
</gene>
<reference evidence="1" key="2">
    <citation type="journal article" date="2020" name="Nat. Commun.">
        <title>Large-scale genome sequencing of mycorrhizal fungi provides insights into the early evolution of symbiotic traits.</title>
        <authorList>
            <person name="Miyauchi S."/>
            <person name="Kiss E."/>
            <person name="Kuo A."/>
            <person name="Drula E."/>
            <person name="Kohler A."/>
            <person name="Sanchez-Garcia M."/>
            <person name="Morin E."/>
            <person name="Andreopoulos B."/>
            <person name="Barry K.W."/>
            <person name="Bonito G."/>
            <person name="Buee M."/>
            <person name="Carver A."/>
            <person name="Chen C."/>
            <person name="Cichocki N."/>
            <person name="Clum A."/>
            <person name="Culley D."/>
            <person name="Crous P.W."/>
            <person name="Fauchery L."/>
            <person name="Girlanda M."/>
            <person name="Hayes R.D."/>
            <person name="Keri Z."/>
            <person name="LaButti K."/>
            <person name="Lipzen A."/>
            <person name="Lombard V."/>
            <person name="Magnuson J."/>
            <person name="Maillard F."/>
            <person name="Murat C."/>
            <person name="Nolan M."/>
            <person name="Ohm R.A."/>
            <person name="Pangilinan J."/>
            <person name="Pereira M.F."/>
            <person name="Perotto S."/>
            <person name="Peter M."/>
            <person name="Pfister S."/>
            <person name="Riley R."/>
            <person name="Sitrit Y."/>
            <person name="Stielow J.B."/>
            <person name="Szollosi G."/>
            <person name="Zifcakova L."/>
            <person name="Stursova M."/>
            <person name="Spatafora J.W."/>
            <person name="Tedersoo L."/>
            <person name="Vaario L.M."/>
            <person name="Yamada A."/>
            <person name="Yan M."/>
            <person name="Wang P."/>
            <person name="Xu J."/>
            <person name="Bruns T."/>
            <person name="Baldrian P."/>
            <person name="Vilgalys R."/>
            <person name="Dunand C."/>
            <person name="Henrissat B."/>
            <person name="Grigoriev I.V."/>
            <person name="Hibbett D."/>
            <person name="Nagy L.G."/>
            <person name="Martin F.M."/>
        </authorList>
    </citation>
    <scope>NUCLEOTIDE SEQUENCE</scope>
    <source>
        <strain evidence="1">P2</strain>
    </source>
</reference>
<name>A0ACB6ZPE9_THEGA</name>
<keyword evidence="2" id="KW-1185">Reference proteome</keyword>
<organism evidence="1 2">
    <name type="scientific">Thelephora ganbajun</name>
    <name type="common">Ganba fungus</name>
    <dbReference type="NCBI Taxonomy" id="370292"/>
    <lineage>
        <taxon>Eukaryota</taxon>
        <taxon>Fungi</taxon>
        <taxon>Dikarya</taxon>
        <taxon>Basidiomycota</taxon>
        <taxon>Agaricomycotina</taxon>
        <taxon>Agaricomycetes</taxon>
        <taxon>Thelephorales</taxon>
        <taxon>Thelephoraceae</taxon>
        <taxon>Thelephora</taxon>
    </lineage>
</organism>
<protein>
    <submittedName>
        <fullName evidence="1">Uncharacterized protein</fullName>
    </submittedName>
</protein>
<dbReference type="EMBL" id="MU117973">
    <property type="protein sequence ID" value="KAF9651710.1"/>
    <property type="molecule type" value="Genomic_DNA"/>
</dbReference>
<comment type="caution">
    <text evidence="1">The sequence shown here is derived from an EMBL/GenBank/DDBJ whole genome shotgun (WGS) entry which is preliminary data.</text>
</comment>